<gene>
    <name evidence="8" type="ORF">LEA_12584</name>
</gene>
<evidence type="ECO:0000256" key="6">
    <source>
        <dbReference type="ARBA" id="ARBA00023014"/>
    </source>
</evidence>
<dbReference type="GO" id="GO:0046872">
    <property type="term" value="F:metal ion binding"/>
    <property type="evidence" value="ECO:0007669"/>
    <property type="project" value="UniProtKB-KW"/>
</dbReference>
<accession>K1T446</accession>
<dbReference type="PANTHER" id="PTHR43726">
    <property type="entry name" value="3-METHYLORNITHINE SYNTHASE"/>
    <property type="match status" value="1"/>
</dbReference>
<evidence type="ECO:0000259" key="7">
    <source>
        <dbReference type="PROSITE" id="PS51918"/>
    </source>
</evidence>
<dbReference type="GO" id="GO:0042364">
    <property type="term" value="P:water-soluble vitamin biosynthetic process"/>
    <property type="evidence" value="ECO:0007669"/>
    <property type="project" value="UniProtKB-ARBA"/>
</dbReference>
<reference evidence="8" key="1">
    <citation type="journal article" date="2013" name="Environ. Microbiol.">
        <title>Microbiota from the distal guts of lean and obese adolescents exhibit partial functional redundancy besides clear differences in community structure.</title>
        <authorList>
            <person name="Ferrer M."/>
            <person name="Ruiz A."/>
            <person name="Lanza F."/>
            <person name="Haange S.B."/>
            <person name="Oberbach A."/>
            <person name="Till H."/>
            <person name="Bargiela R."/>
            <person name="Campoy C."/>
            <person name="Segura M.T."/>
            <person name="Richter M."/>
            <person name="von Bergen M."/>
            <person name="Seifert J."/>
            <person name="Suarez A."/>
        </authorList>
    </citation>
    <scope>NUCLEOTIDE SEQUENCE</scope>
</reference>
<keyword evidence="2" id="KW-0004">4Fe-4S</keyword>
<dbReference type="InterPro" id="IPR034422">
    <property type="entry name" value="HydE/PylB-like"/>
</dbReference>
<keyword evidence="6" id="KW-0411">Iron-sulfur</keyword>
<evidence type="ECO:0000256" key="2">
    <source>
        <dbReference type="ARBA" id="ARBA00022485"/>
    </source>
</evidence>
<name>K1T446_9ZZZZ</name>
<dbReference type="InterPro" id="IPR010722">
    <property type="entry name" value="BATS_dom"/>
</dbReference>
<keyword evidence="3" id="KW-0949">S-adenosyl-L-methionine</keyword>
<evidence type="ECO:0000313" key="8">
    <source>
        <dbReference type="EMBL" id="EKC60980.1"/>
    </source>
</evidence>
<feature type="domain" description="Radical SAM core" evidence="7">
    <location>
        <begin position="1"/>
        <end position="146"/>
    </location>
</feature>
<keyword evidence="5" id="KW-0408">Iron</keyword>
<dbReference type="InterPro" id="IPR013785">
    <property type="entry name" value="Aldolase_TIM"/>
</dbReference>
<dbReference type="GO" id="GO:0016740">
    <property type="term" value="F:transferase activity"/>
    <property type="evidence" value="ECO:0007669"/>
    <property type="project" value="TreeGrafter"/>
</dbReference>
<evidence type="ECO:0000256" key="3">
    <source>
        <dbReference type="ARBA" id="ARBA00022691"/>
    </source>
</evidence>
<proteinExistence type="predicted"/>
<dbReference type="InterPro" id="IPR024021">
    <property type="entry name" value="FeFe-hyd_HydE_rSAM"/>
</dbReference>
<protein>
    <submittedName>
        <fullName evidence="8">Radical SAM domain protein</fullName>
    </submittedName>
</protein>
<keyword evidence="4" id="KW-0479">Metal-binding</keyword>
<organism evidence="8">
    <name type="scientific">human gut metagenome</name>
    <dbReference type="NCBI Taxonomy" id="408170"/>
    <lineage>
        <taxon>unclassified sequences</taxon>
        <taxon>metagenomes</taxon>
        <taxon>organismal metagenomes</taxon>
    </lineage>
</organism>
<evidence type="ECO:0000256" key="4">
    <source>
        <dbReference type="ARBA" id="ARBA00022723"/>
    </source>
</evidence>
<comment type="caution">
    <text evidence="8">The sequence shown here is derived from an EMBL/GenBank/DDBJ whole genome shotgun (WGS) entry which is preliminary data.</text>
</comment>
<evidence type="ECO:0000256" key="5">
    <source>
        <dbReference type="ARBA" id="ARBA00023004"/>
    </source>
</evidence>
<dbReference type="EMBL" id="AJWY01008519">
    <property type="protein sequence ID" value="EKC60980.1"/>
    <property type="molecule type" value="Genomic_DNA"/>
</dbReference>
<dbReference type="PROSITE" id="PS51918">
    <property type="entry name" value="RADICAL_SAM"/>
    <property type="match status" value="1"/>
</dbReference>
<sequence>MRRRWPDCAITLSLGERTEASYRALFEAGANRYLLRHETITPDHYRWLHPVRMSLDHRIECLHTLKKIGYQTGTGIMVGSPGQTVDDLVRDLLFIREFEPQMIGIGPFIPHRDTPFGHEPAGSVERTLTLLSILRLMCPAALIPSTTALATLSGDGRMRGILAGANVVMPNLSPPDERSKYNLYDGKAAFGAEAAEGLAALERELNEIGRHISWGRGDYQE</sequence>
<dbReference type="InterPro" id="IPR058240">
    <property type="entry name" value="rSAM_sf"/>
</dbReference>
<dbReference type="NCBIfam" id="TIGR03956">
    <property type="entry name" value="rSAM_HydE"/>
    <property type="match status" value="1"/>
</dbReference>
<dbReference type="GO" id="GO:0044272">
    <property type="term" value="P:sulfur compound biosynthetic process"/>
    <property type="evidence" value="ECO:0007669"/>
    <property type="project" value="UniProtKB-ARBA"/>
</dbReference>
<dbReference type="Gene3D" id="3.20.20.70">
    <property type="entry name" value="Aldolase class I"/>
    <property type="match status" value="1"/>
</dbReference>
<dbReference type="Pfam" id="PF04055">
    <property type="entry name" value="Radical_SAM"/>
    <property type="match status" value="1"/>
</dbReference>
<evidence type="ECO:0000256" key="1">
    <source>
        <dbReference type="ARBA" id="ARBA00001966"/>
    </source>
</evidence>
<dbReference type="SMART" id="SM00876">
    <property type="entry name" value="BATS"/>
    <property type="match status" value="1"/>
</dbReference>
<dbReference type="CDD" id="cd01335">
    <property type="entry name" value="Radical_SAM"/>
    <property type="match status" value="1"/>
</dbReference>
<dbReference type="AlphaFoldDB" id="K1T446"/>
<dbReference type="PANTHER" id="PTHR43726:SF1">
    <property type="entry name" value="BIOTIN SYNTHASE"/>
    <property type="match status" value="1"/>
</dbReference>
<dbReference type="GO" id="GO:0051539">
    <property type="term" value="F:4 iron, 4 sulfur cluster binding"/>
    <property type="evidence" value="ECO:0007669"/>
    <property type="project" value="UniProtKB-KW"/>
</dbReference>
<dbReference type="InterPro" id="IPR007197">
    <property type="entry name" value="rSAM"/>
</dbReference>
<dbReference type="SUPFAM" id="SSF102114">
    <property type="entry name" value="Radical SAM enzymes"/>
    <property type="match status" value="1"/>
</dbReference>
<comment type="cofactor">
    <cofactor evidence="1">
        <name>[4Fe-4S] cluster</name>
        <dbReference type="ChEBI" id="CHEBI:49883"/>
    </cofactor>
</comment>